<dbReference type="EC" id="2.3.1.122" evidence="3"/>
<evidence type="ECO:0000313" key="9">
    <source>
        <dbReference type="EMBL" id="VEG28322.1"/>
    </source>
</evidence>
<dbReference type="GO" id="GO:0004144">
    <property type="term" value="F:diacylglycerol O-acyltransferase activity"/>
    <property type="evidence" value="ECO:0007669"/>
    <property type="project" value="UniProtKB-EC"/>
</dbReference>
<sequence length="373" mass="40211">MVLTSRPHGSSSLLSSRLPRRSILAAGALAAPLGALGLSSGTARAADASFGLTPVEGSPWYDPALRSVDFRFQAEGIQVFNPSVRVTLPESYDSSPDRRYPVLLLLHGGFGMYLSWSGPEHGNAIELTRGHDLIVVMPDGGGGSFYSNANHPLPGREAAWETFIMDRVLPFVHANFRTDPARMAIAGFSMGGWGALALGQRYWGHFRSISSYSGPSDCNPATVDGLGVAAIIWAGPAADYMNYPATANPPGSTWGGELYPEIAKGYNPMDNIEKYRGKRLFLRAGTGDILSAFAPLSGDQSLLLDELRRNGENAWNSAQEAVVHATNDRFSAALDAAGIEHDYVYHPGRTHEWGLWRDSLEEDLPGMMACLEA</sequence>
<dbReference type="KEGG" id="ahw:NCTC11636_01478"/>
<dbReference type="Gene3D" id="3.40.50.1820">
    <property type="entry name" value="alpha/beta hydrolase"/>
    <property type="match status" value="1"/>
</dbReference>
<dbReference type="PANTHER" id="PTHR48098:SF1">
    <property type="entry name" value="DIACYLGLYCEROL ACYLTRANSFERASE_MYCOLYLTRANSFERASE AG85A"/>
    <property type="match status" value="1"/>
</dbReference>
<dbReference type="AlphaFoldDB" id="A0A3S4RWS2"/>
<dbReference type="EMBL" id="LR134350">
    <property type="protein sequence ID" value="VEG28322.1"/>
    <property type="molecule type" value="Genomic_DNA"/>
</dbReference>
<evidence type="ECO:0000256" key="8">
    <source>
        <dbReference type="ARBA" id="ARBA00048109"/>
    </source>
</evidence>
<comment type="similarity">
    <text evidence="2">Belongs to the mycobacterial A85 antigen family.</text>
</comment>
<comment type="catalytic activity">
    <reaction evidence="8">
        <text>an acyl-CoA + a 1,2-diacyl-sn-glycerol = a triacyl-sn-glycerol + CoA</text>
        <dbReference type="Rhea" id="RHEA:10868"/>
        <dbReference type="ChEBI" id="CHEBI:17815"/>
        <dbReference type="ChEBI" id="CHEBI:57287"/>
        <dbReference type="ChEBI" id="CHEBI:58342"/>
        <dbReference type="ChEBI" id="CHEBI:64615"/>
        <dbReference type="EC" id="2.3.1.20"/>
    </reaction>
</comment>
<evidence type="ECO:0000256" key="4">
    <source>
        <dbReference type="ARBA" id="ARBA00013244"/>
    </source>
</evidence>
<dbReference type="InterPro" id="IPR000801">
    <property type="entry name" value="Esterase-like"/>
</dbReference>
<dbReference type="InterPro" id="IPR029058">
    <property type="entry name" value="AB_hydrolase_fold"/>
</dbReference>
<name>A0A3S4RWS2_9ACTO</name>
<evidence type="ECO:0000256" key="2">
    <source>
        <dbReference type="ARBA" id="ARBA00005874"/>
    </source>
</evidence>
<accession>A0A3S4RWS2</accession>
<dbReference type="Pfam" id="PF00756">
    <property type="entry name" value="Esterase"/>
    <property type="match status" value="1"/>
</dbReference>
<reference evidence="9 10" key="1">
    <citation type="submission" date="2018-12" db="EMBL/GenBank/DDBJ databases">
        <authorList>
            <consortium name="Pathogen Informatics"/>
        </authorList>
    </citation>
    <scope>NUCLEOTIDE SEQUENCE [LARGE SCALE GENOMIC DNA]</scope>
    <source>
        <strain evidence="9 10">NCTC11636</strain>
    </source>
</reference>
<dbReference type="PROSITE" id="PS51318">
    <property type="entry name" value="TAT"/>
    <property type="match status" value="1"/>
</dbReference>
<evidence type="ECO:0000256" key="1">
    <source>
        <dbReference type="ARBA" id="ARBA00000697"/>
    </source>
</evidence>
<dbReference type="SUPFAM" id="SSF53474">
    <property type="entry name" value="alpha/beta-Hydrolases"/>
    <property type="match status" value="1"/>
</dbReference>
<evidence type="ECO:0000313" key="10">
    <source>
        <dbReference type="Proteomes" id="UP000266895"/>
    </source>
</evidence>
<dbReference type="OrthoDB" id="4527292at2"/>
<organism evidence="9 10">
    <name type="scientific">Actinomyces howellii</name>
    <dbReference type="NCBI Taxonomy" id="52771"/>
    <lineage>
        <taxon>Bacteria</taxon>
        <taxon>Bacillati</taxon>
        <taxon>Actinomycetota</taxon>
        <taxon>Actinomycetes</taxon>
        <taxon>Actinomycetales</taxon>
        <taxon>Actinomycetaceae</taxon>
        <taxon>Actinomyces</taxon>
    </lineage>
</organism>
<keyword evidence="10" id="KW-1185">Reference proteome</keyword>
<gene>
    <name evidence="9" type="primary">fbpA</name>
    <name evidence="9" type="ORF">NCTC11636_01478</name>
</gene>
<evidence type="ECO:0000256" key="3">
    <source>
        <dbReference type="ARBA" id="ARBA00012820"/>
    </source>
</evidence>
<dbReference type="EC" id="2.3.1.20" evidence="4"/>
<keyword evidence="6 9" id="KW-0012">Acyltransferase</keyword>
<dbReference type="Proteomes" id="UP000266895">
    <property type="component" value="Chromosome"/>
</dbReference>
<evidence type="ECO:0000256" key="7">
    <source>
        <dbReference type="ARBA" id="ARBA00032572"/>
    </source>
</evidence>
<dbReference type="PANTHER" id="PTHR48098">
    <property type="entry name" value="ENTEROCHELIN ESTERASE-RELATED"/>
    <property type="match status" value="1"/>
</dbReference>
<evidence type="ECO:0000256" key="5">
    <source>
        <dbReference type="ARBA" id="ARBA00022679"/>
    </source>
</evidence>
<dbReference type="InterPro" id="IPR006311">
    <property type="entry name" value="TAT_signal"/>
</dbReference>
<evidence type="ECO:0000256" key="6">
    <source>
        <dbReference type="ARBA" id="ARBA00023315"/>
    </source>
</evidence>
<dbReference type="InterPro" id="IPR050583">
    <property type="entry name" value="Mycobacterial_A85_antigen"/>
</dbReference>
<dbReference type="GO" id="GO:0050348">
    <property type="term" value="F:trehalose O-mycolyltransferase activity"/>
    <property type="evidence" value="ECO:0007669"/>
    <property type="project" value="UniProtKB-EC"/>
</dbReference>
<dbReference type="RefSeq" id="WP_126382553.1">
    <property type="nucleotide sequence ID" value="NZ_LR134350.1"/>
</dbReference>
<keyword evidence="5 9" id="KW-0808">Transferase</keyword>
<proteinExistence type="inferred from homology"/>
<protein>
    <recommendedName>
        <fullName evidence="7">Acyl-CoA:diacylglycerol acyltransferase</fullName>
        <ecNumber evidence="3">2.3.1.122</ecNumber>
        <ecNumber evidence="4">2.3.1.20</ecNumber>
    </recommendedName>
</protein>
<comment type="catalytic activity">
    <reaction evidence="1">
        <text>2 alpha,alpha'-trehalose 6-mycolate = alpha,alpha'-trehalose 6,6'-bismycolate + alpha,alpha-trehalose</text>
        <dbReference type="Rhea" id="RHEA:23472"/>
        <dbReference type="ChEBI" id="CHEBI:16551"/>
        <dbReference type="ChEBI" id="CHEBI:18195"/>
        <dbReference type="ChEBI" id="CHEBI:18234"/>
        <dbReference type="EC" id="2.3.1.122"/>
    </reaction>
</comment>